<dbReference type="EMBL" id="JACMRX010000002">
    <property type="protein sequence ID" value="KAF7995924.1"/>
    <property type="molecule type" value="Genomic_DNA"/>
</dbReference>
<evidence type="ECO:0000313" key="3">
    <source>
        <dbReference type="Proteomes" id="UP000639338"/>
    </source>
</evidence>
<gene>
    <name evidence="2" type="ORF">HCN44_007031</name>
</gene>
<reference evidence="2 3" key="1">
    <citation type="submission" date="2020-08" db="EMBL/GenBank/DDBJ databases">
        <title>Aphidius gifuensis genome sequencing and assembly.</title>
        <authorList>
            <person name="Du Z."/>
        </authorList>
    </citation>
    <scope>NUCLEOTIDE SEQUENCE [LARGE SCALE GENOMIC DNA]</scope>
    <source>
        <strain evidence="2">YNYX2018</strain>
        <tissue evidence="2">Adults</tissue>
    </source>
</reference>
<proteinExistence type="predicted"/>
<keyword evidence="1" id="KW-1133">Transmembrane helix</keyword>
<keyword evidence="3" id="KW-1185">Reference proteome</keyword>
<sequence length="192" mass="21504">MIIQTERLHFCCAPKTAVLIIGILSAGSCIHGILGIASLVYTLSFDDNQYYHYSYDYLMIYSILIGTCVYLWLSLAASLGLIYGVQKKRSNYVFPFVCLTLSGFVTSIAVFFGLSSYFLLAVPLDVAVFALLFMIGCLYLQAYCFIIVKGFYYNLLKNEFEQSPKLVYTYPTVEVPTTTSIPPPSSDDQTNK</sequence>
<feature type="transmembrane region" description="Helical" evidence="1">
    <location>
        <begin position="92"/>
        <end position="120"/>
    </location>
</feature>
<evidence type="ECO:0000313" key="2">
    <source>
        <dbReference type="EMBL" id="KAF7995924.1"/>
    </source>
</evidence>
<dbReference type="PROSITE" id="PS51257">
    <property type="entry name" value="PROKAR_LIPOPROTEIN"/>
    <property type="match status" value="1"/>
</dbReference>
<comment type="caution">
    <text evidence="2">The sequence shown here is derived from an EMBL/GenBank/DDBJ whole genome shotgun (WGS) entry which is preliminary data.</text>
</comment>
<name>A0A835CTF2_APHGI</name>
<dbReference type="Proteomes" id="UP000639338">
    <property type="component" value="Unassembled WGS sequence"/>
</dbReference>
<dbReference type="AlphaFoldDB" id="A0A835CTF2"/>
<evidence type="ECO:0000256" key="1">
    <source>
        <dbReference type="SAM" id="Phobius"/>
    </source>
</evidence>
<feature type="transmembrane region" description="Helical" evidence="1">
    <location>
        <begin position="17"/>
        <end position="40"/>
    </location>
</feature>
<keyword evidence="1" id="KW-0472">Membrane</keyword>
<feature type="transmembrane region" description="Helical" evidence="1">
    <location>
        <begin position="60"/>
        <end position="85"/>
    </location>
</feature>
<protein>
    <submittedName>
        <fullName evidence="2">Uncharacterized protein</fullName>
    </submittedName>
</protein>
<feature type="transmembrane region" description="Helical" evidence="1">
    <location>
        <begin position="126"/>
        <end position="148"/>
    </location>
</feature>
<organism evidence="2 3">
    <name type="scientific">Aphidius gifuensis</name>
    <name type="common">Parasitoid wasp</name>
    <dbReference type="NCBI Taxonomy" id="684658"/>
    <lineage>
        <taxon>Eukaryota</taxon>
        <taxon>Metazoa</taxon>
        <taxon>Ecdysozoa</taxon>
        <taxon>Arthropoda</taxon>
        <taxon>Hexapoda</taxon>
        <taxon>Insecta</taxon>
        <taxon>Pterygota</taxon>
        <taxon>Neoptera</taxon>
        <taxon>Endopterygota</taxon>
        <taxon>Hymenoptera</taxon>
        <taxon>Apocrita</taxon>
        <taxon>Ichneumonoidea</taxon>
        <taxon>Braconidae</taxon>
        <taxon>Aphidiinae</taxon>
        <taxon>Aphidius</taxon>
    </lineage>
</organism>
<keyword evidence="1" id="KW-0812">Transmembrane</keyword>
<accession>A0A835CTF2</accession>